<organism evidence="2 3">
    <name type="scientific">Streptomyces violaceusniger</name>
    <dbReference type="NCBI Taxonomy" id="68280"/>
    <lineage>
        <taxon>Bacteria</taxon>
        <taxon>Bacillati</taxon>
        <taxon>Actinomycetota</taxon>
        <taxon>Actinomycetes</taxon>
        <taxon>Kitasatosporales</taxon>
        <taxon>Streptomycetaceae</taxon>
        <taxon>Streptomyces</taxon>
        <taxon>Streptomyces violaceusniger group</taxon>
    </lineage>
</organism>
<evidence type="ECO:0000313" key="3">
    <source>
        <dbReference type="Proteomes" id="UP000301309"/>
    </source>
</evidence>
<dbReference type="PANTHER" id="PTHR11496">
    <property type="entry name" value="ALCOHOL DEHYDROGENASE"/>
    <property type="match status" value="1"/>
</dbReference>
<keyword evidence="3" id="KW-1185">Reference proteome</keyword>
<dbReference type="Proteomes" id="UP000301309">
    <property type="component" value="Unassembled WGS sequence"/>
</dbReference>
<comment type="caution">
    <text evidence="2">The sequence shown here is derived from an EMBL/GenBank/DDBJ whole genome shotgun (WGS) entry which is preliminary data.</text>
</comment>
<reference evidence="2 3" key="1">
    <citation type="journal article" date="2020" name="Int. J. Syst. Evol. Microbiol.">
        <title>Reclassification of Streptomyces castelarensis and Streptomyces sporoclivatus as later heterotypic synonyms of Streptomyces antimycoticus.</title>
        <authorList>
            <person name="Komaki H."/>
            <person name="Tamura T."/>
        </authorList>
    </citation>
    <scope>NUCLEOTIDE SEQUENCE [LARGE SCALE GENOMIC DNA]</scope>
    <source>
        <strain evidence="2 3">NBRC 13459</strain>
    </source>
</reference>
<dbReference type="EMBL" id="BJHW01000001">
    <property type="protein sequence ID" value="GDY52218.1"/>
    <property type="molecule type" value="Genomic_DNA"/>
</dbReference>
<gene>
    <name evidence="2" type="ORF">SVIO_028410</name>
</gene>
<dbReference type="PANTHER" id="PTHR11496:SF83">
    <property type="entry name" value="HYDROXYACID-OXOACID TRANSHYDROGENASE, MITOCHONDRIAL"/>
    <property type="match status" value="1"/>
</dbReference>
<dbReference type="SUPFAM" id="SSF56796">
    <property type="entry name" value="Dehydroquinate synthase-like"/>
    <property type="match status" value="1"/>
</dbReference>
<protein>
    <recommendedName>
        <fullName evidence="1">Fe-containing alcohol dehydrogenase-like C-terminal domain-containing protein</fullName>
    </recommendedName>
</protein>
<dbReference type="AlphaFoldDB" id="A0A4D4L0S9"/>
<dbReference type="Gene3D" id="1.20.1090.10">
    <property type="entry name" value="Dehydroquinate synthase-like - alpha domain"/>
    <property type="match status" value="1"/>
</dbReference>
<evidence type="ECO:0000313" key="2">
    <source>
        <dbReference type="EMBL" id="GDY52218.1"/>
    </source>
</evidence>
<accession>A0A4D4L0S9</accession>
<feature type="domain" description="Fe-containing alcohol dehydrogenase-like C-terminal" evidence="1">
    <location>
        <begin position="1"/>
        <end position="106"/>
    </location>
</feature>
<sequence>MCHVLGGLFDLPHAQTHAVVLPHVLALNAPHTPEAERRIASALTAHTAVEGLAALYARLDAPTALRDCGMPEDGIAEAVEPILAAVSSSAPALTRDSLTALLRAAWTGESPR</sequence>
<name>A0A4D4L0S9_STRVO</name>
<dbReference type="InterPro" id="IPR039697">
    <property type="entry name" value="Alcohol_dehydrogenase_Fe"/>
</dbReference>
<dbReference type="Pfam" id="PF25137">
    <property type="entry name" value="ADH_Fe_C"/>
    <property type="match status" value="1"/>
</dbReference>
<dbReference type="GO" id="GO:0004022">
    <property type="term" value="F:alcohol dehydrogenase (NAD+) activity"/>
    <property type="evidence" value="ECO:0007669"/>
    <property type="project" value="TreeGrafter"/>
</dbReference>
<proteinExistence type="predicted"/>
<evidence type="ECO:0000259" key="1">
    <source>
        <dbReference type="Pfam" id="PF25137"/>
    </source>
</evidence>
<dbReference type="InterPro" id="IPR056798">
    <property type="entry name" value="ADH_Fe_C"/>
</dbReference>